<reference evidence="7 8" key="1">
    <citation type="journal article" date="2004" name="Science">
        <title>Illuminating the evolutionary history of chlamydiae.</title>
        <authorList>
            <person name="Horn M."/>
            <person name="Collingro A."/>
            <person name="Schmitz-Esser S."/>
            <person name="Beier C.L."/>
            <person name="Purkhold U."/>
            <person name="Fartmann B."/>
            <person name="Brandt P."/>
            <person name="Nyakatura G.J."/>
            <person name="Droege M."/>
            <person name="Frishman D."/>
            <person name="Rattei T."/>
            <person name="Mewes H."/>
            <person name="Wagner M."/>
        </authorList>
    </citation>
    <scope>NUCLEOTIDE SEQUENCE [LARGE SCALE GENOMIC DNA]</scope>
    <source>
        <strain evidence="7 8">UWE25</strain>
    </source>
</reference>
<evidence type="ECO:0000256" key="4">
    <source>
        <dbReference type="ARBA" id="ARBA00022764"/>
    </source>
</evidence>
<dbReference type="GO" id="GO:0004252">
    <property type="term" value="F:serine-type endopeptidase activity"/>
    <property type="evidence" value="ECO:0007669"/>
    <property type="project" value="InterPro"/>
</dbReference>
<dbReference type="TCDB" id="3.A.7.16.1">
    <property type="family name" value="the type iv (conjugal dna-protein transfer or virb) secretory pathway (ivsp) family"/>
</dbReference>
<gene>
    <name evidence="7" type="ORF">PC_RS10025</name>
</gene>
<evidence type="ECO:0000256" key="5">
    <source>
        <dbReference type="ARBA" id="ARBA00022971"/>
    </source>
</evidence>
<protein>
    <recommendedName>
        <fullName evidence="6">Peptidase S26 domain-containing protein</fullName>
    </recommendedName>
</protein>
<dbReference type="OrthoDB" id="5360818at2"/>
<dbReference type="AlphaFoldDB" id="Q6MB94"/>
<dbReference type="HOGENOM" id="CLU_104604_3_1_0"/>
<accession>Q6MB94</accession>
<dbReference type="NCBIfam" id="TIGR02771">
    <property type="entry name" value="TraF_Ti"/>
    <property type="match status" value="1"/>
</dbReference>
<dbReference type="EMBL" id="BX908798">
    <property type="protein sequence ID" value="CAF24155.1"/>
    <property type="molecule type" value="Genomic_DNA"/>
</dbReference>
<dbReference type="eggNOG" id="COG4959">
    <property type="taxonomic scope" value="Bacteria"/>
</dbReference>
<dbReference type="InterPro" id="IPR019533">
    <property type="entry name" value="Peptidase_S26"/>
</dbReference>
<dbReference type="RefSeq" id="WP_011175980.1">
    <property type="nucleotide sequence ID" value="NC_005861.2"/>
</dbReference>
<evidence type="ECO:0000313" key="8">
    <source>
        <dbReference type="Proteomes" id="UP000000529"/>
    </source>
</evidence>
<evidence type="ECO:0000256" key="1">
    <source>
        <dbReference type="ARBA" id="ARBA00004418"/>
    </source>
</evidence>
<name>Q6MB94_PARUW</name>
<evidence type="ECO:0000256" key="2">
    <source>
        <dbReference type="ARBA" id="ARBA00005849"/>
    </source>
</evidence>
<evidence type="ECO:0000256" key="3">
    <source>
        <dbReference type="ARBA" id="ARBA00022729"/>
    </source>
</evidence>
<comment type="similarity">
    <text evidence="2">Belongs to the peptidase S26C family.</text>
</comment>
<keyword evidence="4" id="KW-0574">Periplasm</keyword>
<keyword evidence="3" id="KW-0732">Signal</keyword>
<dbReference type="InterPro" id="IPR036286">
    <property type="entry name" value="LexA/Signal_pep-like_sf"/>
</dbReference>
<dbReference type="KEGG" id="pcu:PC_RS10025"/>
<dbReference type="Gene3D" id="2.10.109.10">
    <property type="entry name" value="Umud Fragment, subunit A"/>
    <property type="match status" value="1"/>
</dbReference>
<dbReference type="Pfam" id="PF10502">
    <property type="entry name" value="Peptidase_S26"/>
    <property type="match status" value="1"/>
</dbReference>
<comment type="subcellular location">
    <subcellularLocation>
        <location evidence="1">Periplasm</location>
    </subcellularLocation>
</comment>
<dbReference type="SUPFAM" id="SSF51306">
    <property type="entry name" value="LexA/Signal peptidase"/>
    <property type="match status" value="1"/>
</dbReference>
<feature type="domain" description="Peptidase S26" evidence="6">
    <location>
        <begin position="55"/>
        <end position="152"/>
    </location>
</feature>
<dbReference type="GO" id="GO:0042597">
    <property type="term" value="C:periplasmic space"/>
    <property type="evidence" value="ECO:0007669"/>
    <property type="project" value="UniProtKB-SubCell"/>
</dbReference>
<evidence type="ECO:0000259" key="6">
    <source>
        <dbReference type="Pfam" id="PF10502"/>
    </source>
</evidence>
<dbReference type="STRING" id="264201.pc1431"/>
<dbReference type="GO" id="GO:0006465">
    <property type="term" value="P:signal peptide processing"/>
    <property type="evidence" value="ECO:0007669"/>
    <property type="project" value="InterPro"/>
</dbReference>
<keyword evidence="8" id="KW-1185">Reference proteome</keyword>
<dbReference type="InterPro" id="IPR014139">
    <property type="entry name" value="Peptidase_S26C_TraF"/>
</dbReference>
<dbReference type="Proteomes" id="UP000000529">
    <property type="component" value="Chromosome"/>
</dbReference>
<organism evidence="7 8">
    <name type="scientific">Protochlamydia amoebophila (strain UWE25)</name>
    <dbReference type="NCBI Taxonomy" id="264201"/>
    <lineage>
        <taxon>Bacteria</taxon>
        <taxon>Pseudomonadati</taxon>
        <taxon>Chlamydiota</taxon>
        <taxon>Chlamydiia</taxon>
        <taxon>Parachlamydiales</taxon>
        <taxon>Parachlamydiaceae</taxon>
        <taxon>Candidatus Protochlamydia</taxon>
    </lineage>
</organism>
<keyword evidence="5" id="KW-0184">Conjugation</keyword>
<sequence>MSLLNTKGKTLCISLLIGINAYGLTNLATEGTYCQHFRLNSSSSLPFYIFSTSSLKMVERNMYVSLTHPFSSQELLKQIVGLPGDLITIRDQHVWVNDKDYGFIYSTSPSGLALSPLPEGIIPQGFFFVHATHPQSFDSRYAEFGLVSKEQLKERLCPLF</sequence>
<evidence type="ECO:0000313" key="7">
    <source>
        <dbReference type="EMBL" id="CAF24155.1"/>
    </source>
</evidence>
<proteinExistence type="inferred from homology"/>